<keyword evidence="1 3" id="KW-0808">Transferase</keyword>
<dbReference type="AlphaFoldDB" id="Q20YR2"/>
<protein>
    <submittedName>
        <fullName evidence="3">Glycosyl transferase, group 1</fullName>
    </submittedName>
</protein>
<dbReference type="HOGENOM" id="CLU_061541_1_0_5"/>
<gene>
    <name evidence="3" type="ordered locus">RPC_4200</name>
</gene>
<sequence length="328" mass="36021">MRVLFSTYPWAFETPGGGEIQLRKYAEQLPAHGVAVHLHDPWRANLGDVDLMHFFSCIGGSIHFCNYARQRGLPLVISSSLWITADTMHLYPIDEIRAQLALADVIVTNSDTESDQLAKLLGLPRERFMAVMNGFDNRFLQPQDPALFRNAFGIEGPFVLNVGNIEPRKNQLGLVRAMAGHPLPLVLMGHQRDPAYAAEVLAEGGSQVHYLGALDHDEPRLASAFAACAAFVLPSTLETPGLAALEAAAMGAPLVVTSEGSTRDYFAGFAQYVDHRDPGDIRRGIDRALAQGRDTALQSHVASRFSWPEVTRHLVEVYAAARQRRSGR</sequence>
<proteinExistence type="predicted"/>
<name>Q20YR2_RHOPB</name>
<evidence type="ECO:0000259" key="2">
    <source>
        <dbReference type="Pfam" id="PF00534"/>
    </source>
</evidence>
<dbReference type="OrthoDB" id="9801609at2"/>
<dbReference type="PANTHER" id="PTHR46401:SF2">
    <property type="entry name" value="GLYCOSYLTRANSFERASE WBBK-RELATED"/>
    <property type="match status" value="1"/>
</dbReference>
<dbReference type="KEGG" id="rpc:RPC_4200"/>
<accession>Q20YR2</accession>
<dbReference type="GO" id="GO:0009103">
    <property type="term" value="P:lipopolysaccharide biosynthetic process"/>
    <property type="evidence" value="ECO:0007669"/>
    <property type="project" value="TreeGrafter"/>
</dbReference>
<dbReference type="eggNOG" id="COG0438">
    <property type="taxonomic scope" value="Bacteria"/>
</dbReference>
<dbReference type="Gene3D" id="3.40.50.2000">
    <property type="entry name" value="Glycogen Phosphorylase B"/>
    <property type="match status" value="2"/>
</dbReference>
<dbReference type="EMBL" id="CP000301">
    <property type="protein sequence ID" value="ABD89724.1"/>
    <property type="molecule type" value="Genomic_DNA"/>
</dbReference>
<dbReference type="CAZy" id="GT4">
    <property type="family name" value="Glycosyltransferase Family 4"/>
</dbReference>
<organism evidence="3">
    <name type="scientific">Rhodopseudomonas palustris (strain BisB18)</name>
    <dbReference type="NCBI Taxonomy" id="316056"/>
    <lineage>
        <taxon>Bacteria</taxon>
        <taxon>Pseudomonadati</taxon>
        <taxon>Pseudomonadota</taxon>
        <taxon>Alphaproteobacteria</taxon>
        <taxon>Hyphomicrobiales</taxon>
        <taxon>Nitrobacteraceae</taxon>
        <taxon>Rhodopseudomonas</taxon>
    </lineage>
</organism>
<dbReference type="Pfam" id="PF00534">
    <property type="entry name" value="Glycos_transf_1"/>
    <property type="match status" value="1"/>
</dbReference>
<reference evidence="3" key="1">
    <citation type="submission" date="2006-03" db="EMBL/GenBank/DDBJ databases">
        <title>Complete sequence of Rhodopseudomonas palustris BisB18.</title>
        <authorList>
            <consortium name="US DOE Joint Genome Institute"/>
            <person name="Copeland A."/>
            <person name="Lucas S."/>
            <person name="Lapidus A."/>
            <person name="Barry K."/>
            <person name="Detter J.C."/>
            <person name="Glavina del Rio T."/>
            <person name="Hammon N."/>
            <person name="Israni S."/>
            <person name="Dalin E."/>
            <person name="Tice H."/>
            <person name="Pitluck S."/>
            <person name="Chain P."/>
            <person name="Malfatti S."/>
            <person name="Shin M."/>
            <person name="Vergez L."/>
            <person name="Schmutz J."/>
            <person name="Larimer F."/>
            <person name="Land M."/>
            <person name="Hauser L."/>
            <person name="Pelletier D.A."/>
            <person name="Kyrpides N."/>
            <person name="Anderson I."/>
            <person name="Oda Y."/>
            <person name="Harwood C.S."/>
            <person name="Richardson P."/>
        </authorList>
    </citation>
    <scope>NUCLEOTIDE SEQUENCE [LARGE SCALE GENOMIC DNA]</scope>
    <source>
        <strain evidence="3">BisB18</strain>
    </source>
</reference>
<evidence type="ECO:0000256" key="1">
    <source>
        <dbReference type="ARBA" id="ARBA00022679"/>
    </source>
</evidence>
<dbReference type="InterPro" id="IPR001296">
    <property type="entry name" value="Glyco_trans_1"/>
</dbReference>
<dbReference type="RefSeq" id="WP_011474605.1">
    <property type="nucleotide sequence ID" value="NC_007925.1"/>
</dbReference>
<evidence type="ECO:0000313" key="3">
    <source>
        <dbReference type="EMBL" id="ABD89724.1"/>
    </source>
</evidence>
<dbReference type="GO" id="GO:0016757">
    <property type="term" value="F:glycosyltransferase activity"/>
    <property type="evidence" value="ECO:0007669"/>
    <property type="project" value="InterPro"/>
</dbReference>
<dbReference type="SUPFAM" id="SSF53756">
    <property type="entry name" value="UDP-Glycosyltransferase/glycogen phosphorylase"/>
    <property type="match status" value="1"/>
</dbReference>
<feature type="domain" description="Glycosyl transferase family 1" evidence="2">
    <location>
        <begin position="155"/>
        <end position="292"/>
    </location>
</feature>
<dbReference type="STRING" id="316056.RPC_4200"/>
<dbReference type="PANTHER" id="PTHR46401">
    <property type="entry name" value="GLYCOSYLTRANSFERASE WBBK-RELATED"/>
    <property type="match status" value="1"/>
</dbReference>